<evidence type="ECO:0000313" key="2">
    <source>
        <dbReference type="EMBL" id="MCK0087005.1"/>
    </source>
</evidence>
<dbReference type="Proteomes" id="UP001203136">
    <property type="component" value="Unassembled WGS sequence"/>
</dbReference>
<accession>A0AAW5F3G2</accession>
<feature type="region of interest" description="Disordered" evidence="1">
    <location>
        <begin position="1"/>
        <end position="21"/>
    </location>
</feature>
<proteinExistence type="predicted"/>
<dbReference type="RefSeq" id="WP_024729796.1">
    <property type="nucleotide sequence ID" value="NZ_JAINVB010000001.1"/>
</dbReference>
<protein>
    <submittedName>
        <fullName evidence="2">Uncharacterized protein</fullName>
    </submittedName>
</protein>
<dbReference type="GeneID" id="72464471"/>
<name>A0AAW5F3G2_CLOSY</name>
<evidence type="ECO:0000256" key="1">
    <source>
        <dbReference type="SAM" id="MobiDB-lite"/>
    </source>
</evidence>
<evidence type="ECO:0000313" key="3">
    <source>
        <dbReference type="Proteomes" id="UP001203136"/>
    </source>
</evidence>
<dbReference type="AlphaFoldDB" id="A0AAW5F3G2"/>
<sequence>MAEAENKRQRRTPQERANELDEKITKINQSINELEEKKKTVVEEYDAKITAAKERIKSLEAKKQEILAPKAPRKPRKTKKQKIQEIVKLAMKNGMSVEEIAGQLHVEVEN</sequence>
<organism evidence="2 3">
    <name type="scientific">Clostridium symbiosum</name>
    <name type="common">Bacteroides symbiosus</name>
    <dbReference type="NCBI Taxonomy" id="1512"/>
    <lineage>
        <taxon>Bacteria</taxon>
        <taxon>Bacillati</taxon>
        <taxon>Bacillota</taxon>
        <taxon>Clostridia</taxon>
        <taxon>Lachnospirales</taxon>
        <taxon>Lachnospiraceae</taxon>
        <taxon>Otoolea</taxon>
    </lineage>
</organism>
<dbReference type="EMBL" id="JAINVB010000001">
    <property type="protein sequence ID" value="MCK0087005.1"/>
    <property type="molecule type" value="Genomic_DNA"/>
</dbReference>
<reference evidence="2" key="1">
    <citation type="journal article" date="2022" name="Cell Host Microbe">
        <title>Colonization of the live biotherapeutic product VE303 and modulation of the microbiota and metabolites in healthy volunteers.</title>
        <authorList>
            <person name="Dsouza M."/>
            <person name="Menon R."/>
            <person name="Crossette E."/>
            <person name="Bhattarai S.K."/>
            <person name="Schneider J."/>
            <person name="Kim Y.G."/>
            <person name="Reddy S."/>
            <person name="Caballero S."/>
            <person name="Felix C."/>
            <person name="Cornacchione L."/>
            <person name="Hendrickson J."/>
            <person name="Watson A.R."/>
            <person name="Minot S.S."/>
            <person name="Greenfield N."/>
            <person name="Schopf L."/>
            <person name="Szabady R."/>
            <person name="Patarroyo J."/>
            <person name="Smith W."/>
            <person name="Harrison P."/>
            <person name="Kuijper E.J."/>
            <person name="Kelly C.P."/>
            <person name="Olle B."/>
            <person name="Bobilev D."/>
            <person name="Silber J.L."/>
            <person name="Bucci V."/>
            <person name="Roberts B."/>
            <person name="Faith J."/>
            <person name="Norman J.M."/>
        </authorList>
    </citation>
    <scope>NUCLEOTIDE SEQUENCE</scope>
    <source>
        <strain evidence="2">VE303-04</strain>
    </source>
</reference>
<gene>
    <name evidence="2" type="ORF">K5I21_14185</name>
</gene>
<comment type="caution">
    <text evidence="2">The sequence shown here is derived from an EMBL/GenBank/DDBJ whole genome shotgun (WGS) entry which is preliminary data.</text>
</comment>